<keyword evidence="2" id="KW-0812">Transmembrane</keyword>
<protein>
    <submittedName>
        <fullName evidence="4">Transporter family-2 protein</fullName>
    </submittedName>
</protein>
<evidence type="ECO:0000256" key="1">
    <source>
        <dbReference type="SAM" id="MobiDB-lite"/>
    </source>
</evidence>
<keyword evidence="6" id="KW-1185">Reference proteome</keyword>
<dbReference type="Proteomes" id="UP000533017">
    <property type="component" value="Unassembled WGS sequence"/>
</dbReference>
<feature type="transmembrane region" description="Helical" evidence="2">
    <location>
        <begin position="263"/>
        <end position="283"/>
    </location>
</feature>
<feature type="transmembrane region" description="Helical" evidence="2">
    <location>
        <begin position="303"/>
        <end position="322"/>
    </location>
</feature>
<dbReference type="PANTHER" id="PTHR34821">
    <property type="entry name" value="INNER MEMBRANE PROTEIN YDCZ"/>
    <property type="match status" value="1"/>
</dbReference>
<evidence type="ECO:0000313" key="3">
    <source>
        <dbReference type="EMBL" id="NYH81274.1"/>
    </source>
</evidence>
<dbReference type="Proteomes" id="UP000199052">
    <property type="component" value="Unassembled WGS sequence"/>
</dbReference>
<evidence type="ECO:0000313" key="6">
    <source>
        <dbReference type="Proteomes" id="UP000533017"/>
    </source>
</evidence>
<dbReference type="Pfam" id="PF04657">
    <property type="entry name" value="DMT_YdcZ"/>
    <property type="match status" value="3"/>
</dbReference>
<dbReference type="GO" id="GO:0005886">
    <property type="term" value="C:plasma membrane"/>
    <property type="evidence" value="ECO:0007669"/>
    <property type="project" value="TreeGrafter"/>
</dbReference>
<dbReference type="STRING" id="504797.SAMN05421678_12260"/>
<dbReference type="EMBL" id="FOOI01000022">
    <property type="protein sequence ID" value="SFH57765.1"/>
    <property type="molecule type" value="Genomic_DNA"/>
</dbReference>
<dbReference type="RefSeq" id="WP_237769108.1">
    <property type="nucleotide sequence ID" value="NZ_FOOI01000022.1"/>
</dbReference>
<feature type="region of interest" description="Disordered" evidence="1">
    <location>
        <begin position="88"/>
        <end position="110"/>
    </location>
</feature>
<proteinExistence type="predicted"/>
<feature type="transmembrane region" description="Helical" evidence="2">
    <location>
        <begin position="204"/>
        <end position="223"/>
    </location>
</feature>
<name>A0A1I3B650_9ACTN</name>
<feature type="transmembrane region" description="Helical" evidence="2">
    <location>
        <begin position="139"/>
        <end position="161"/>
    </location>
</feature>
<feature type="transmembrane region" description="Helical" evidence="2">
    <location>
        <begin position="181"/>
        <end position="198"/>
    </location>
</feature>
<keyword evidence="2" id="KW-0472">Membrane</keyword>
<sequence>MTQTRNSPSVTDQHAPPAQLAVGIAITFVIGVLLACQSRVNGQLGAELHDGIVAATWSFGSGLVVLVIVAALVPGVRSGLRSVVGALHAGRGSSSSSSSSGTERDGGAAGTASPWALRPWQVLGGVCGAYLVVTQSATVGLVGVAVFTVAVVAGQAGSSLVVDRLGLGPGGRQPVTTRRMVGAVLALGAVVLTVAHQLGTPSTAALAILPALAGVGTAWQQAVNGRVARAAAGAPAAGAPAAGAKGPRTASGSRPAGTNGNGLLAALVAALTNFGVGTAALVIAAAVDVGLRGLPASWPSNPLLYVGGLFGIAFISLAAYVVKITGVLLLGLTSVAGQLVGALVLDAALPTSSAHLTTTTIIGTLLTLVAVGIAAAPARRRSGATSG</sequence>
<feature type="transmembrane region" description="Helical" evidence="2">
    <location>
        <begin position="20"/>
        <end position="40"/>
    </location>
</feature>
<dbReference type="AlphaFoldDB" id="A0A1I3B650"/>
<reference evidence="4 5" key="1">
    <citation type="submission" date="2016-10" db="EMBL/GenBank/DDBJ databases">
        <authorList>
            <person name="de Groot N.N."/>
        </authorList>
    </citation>
    <scope>NUCLEOTIDE SEQUENCE [LARGE SCALE GENOMIC DNA]</scope>
    <source>
        <strain evidence="4 5">CPCC 202808</strain>
    </source>
</reference>
<dbReference type="InterPro" id="IPR006750">
    <property type="entry name" value="YdcZ"/>
</dbReference>
<reference evidence="3 6" key="2">
    <citation type="submission" date="2020-07" db="EMBL/GenBank/DDBJ databases">
        <title>Sequencing the genomes of 1000 actinobacteria strains.</title>
        <authorList>
            <person name="Klenk H.-P."/>
        </authorList>
    </citation>
    <scope>NUCLEOTIDE SEQUENCE [LARGE SCALE GENOMIC DNA]</scope>
    <source>
        <strain evidence="3 6">DSM 45117</strain>
    </source>
</reference>
<feature type="transmembrane region" description="Helical" evidence="2">
    <location>
        <begin position="329"/>
        <end position="349"/>
    </location>
</feature>
<organism evidence="4 5">
    <name type="scientific">Actinopolymorpha cephalotaxi</name>
    <dbReference type="NCBI Taxonomy" id="504797"/>
    <lineage>
        <taxon>Bacteria</taxon>
        <taxon>Bacillati</taxon>
        <taxon>Actinomycetota</taxon>
        <taxon>Actinomycetes</taxon>
        <taxon>Propionibacteriales</taxon>
        <taxon>Actinopolymorphaceae</taxon>
        <taxon>Actinopolymorpha</taxon>
    </lineage>
</organism>
<accession>A0A1I3B650</accession>
<dbReference type="PANTHER" id="PTHR34821:SF2">
    <property type="entry name" value="INNER MEMBRANE PROTEIN YDCZ"/>
    <property type="match status" value="1"/>
</dbReference>
<keyword evidence="2" id="KW-1133">Transmembrane helix</keyword>
<feature type="transmembrane region" description="Helical" evidence="2">
    <location>
        <begin position="52"/>
        <end position="73"/>
    </location>
</feature>
<dbReference type="EMBL" id="JACBZA010000001">
    <property type="protein sequence ID" value="NYH81274.1"/>
    <property type="molecule type" value="Genomic_DNA"/>
</dbReference>
<evidence type="ECO:0000313" key="4">
    <source>
        <dbReference type="EMBL" id="SFH57765.1"/>
    </source>
</evidence>
<evidence type="ECO:0000256" key="2">
    <source>
        <dbReference type="SAM" id="Phobius"/>
    </source>
</evidence>
<feature type="transmembrane region" description="Helical" evidence="2">
    <location>
        <begin position="355"/>
        <end position="376"/>
    </location>
</feature>
<gene>
    <name evidence="3" type="ORF">FHR37_000125</name>
    <name evidence="4" type="ORF">SAMN05421678_12260</name>
</gene>
<evidence type="ECO:0000313" key="5">
    <source>
        <dbReference type="Proteomes" id="UP000199052"/>
    </source>
</evidence>